<proteinExistence type="predicted"/>
<accession>A0A644XR60</accession>
<dbReference type="EMBL" id="VSSQ01002666">
    <property type="protein sequence ID" value="MPM16733.1"/>
    <property type="molecule type" value="Genomic_DNA"/>
</dbReference>
<reference evidence="2" key="1">
    <citation type="submission" date="2019-08" db="EMBL/GenBank/DDBJ databases">
        <authorList>
            <person name="Kucharzyk K."/>
            <person name="Murdoch R.W."/>
            <person name="Higgins S."/>
            <person name="Loffler F."/>
        </authorList>
    </citation>
    <scope>NUCLEOTIDE SEQUENCE</scope>
</reference>
<comment type="caution">
    <text evidence="2">The sequence shown here is derived from an EMBL/GenBank/DDBJ whole genome shotgun (WGS) entry which is preliminary data.</text>
</comment>
<name>A0A644XR60_9ZZZZ</name>
<dbReference type="AlphaFoldDB" id="A0A644XR60"/>
<gene>
    <name evidence="2" type="ORF">SDC9_63114</name>
</gene>
<protein>
    <submittedName>
        <fullName evidence="2">Uncharacterized protein</fullName>
    </submittedName>
</protein>
<evidence type="ECO:0000256" key="1">
    <source>
        <dbReference type="SAM" id="MobiDB-lite"/>
    </source>
</evidence>
<organism evidence="2">
    <name type="scientific">bioreactor metagenome</name>
    <dbReference type="NCBI Taxonomy" id="1076179"/>
    <lineage>
        <taxon>unclassified sequences</taxon>
        <taxon>metagenomes</taxon>
        <taxon>ecological metagenomes</taxon>
    </lineage>
</organism>
<sequence>MWEAFEVRNNLTKTMAKKLAIVLFVMAITLVTAGCSPKPVGAIDTPTTANTPVSLEPKPAPPIETKSPRELELEALLEKAPKIDGLTKFIEDDKIIYKNSEGVKSGYYVEKAYYNGEETDGVSLSAEVIEGIVSKNREEGLEGSLAMPVDPSEGQVVKVDYFLEKVMYNTPLKGGTITISSDRLITITNSIFGKAEIEKYIFAFKGEATRQSQFVSYGLARKDNIGCFTLKALRIGFIDTGYSYSSPFIASPGEFLGRTEDNIIIRKVYKTIEDYDKYFIYESDILKIRNSLVFCMVNESP</sequence>
<feature type="region of interest" description="Disordered" evidence="1">
    <location>
        <begin position="46"/>
        <end position="65"/>
    </location>
</feature>
<evidence type="ECO:0000313" key="2">
    <source>
        <dbReference type="EMBL" id="MPM16733.1"/>
    </source>
</evidence>